<feature type="compositionally biased region" description="Basic and acidic residues" evidence="1">
    <location>
        <begin position="1"/>
        <end position="27"/>
    </location>
</feature>
<evidence type="ECO:0000313" key="3">
    <source>
        <dbReference type="Proteomes" id="UP000516422"/>
    </source>
</evidence>
<feature type="region of interest" description="Disordered" evidence="1">
    <location>
        <begin position="1"/>
        <end position="60"/>
    </location>
</feature>
<evidence type="ECO:0008006" key="4">
    <source>
        <dbReference type="Google" id="ProtNLM"/>
    </source>
</evidence>
<organism evidence="2 3">
    <name type="scientific">Streptomyces griseofuscus</name>
    <dbReference type="NCBI Taxonomy" id="146922"/>
    <lineage>
        <taxon>Bacteria</taxon>
        <taxon>Bacillati</taxon>
        <taxon>Actinomycetota</taxon>
        <taxon>Actinomycetes</taxon>
        <taxon>Kitasatosporales</taxon>
        <taxon>Streptomycetaceae</taxon>
        <taxon>Streptomyces</taxon>
    </lineage>
</organism>
<reference evidence="2 3" key="1">
    <citation type="submission" date="2020-04" db="EMBL/GenBank/DDBJ databases">
        <title>Characterization and engineering of Streptomyces griseofuscus DSM40191 as a potential heterologous host for expression of BGCs.</title>
        <authorList>
            <person name="Gren T."/>
            <person name="Whitford C.M."/>
            <person name="Mohite O.S."/>
            <person name="Joergensen T.S."/>
            <person name="Nielsen J.B."/>
            <person name="Lee S.Y."/>
            <person name="Weber T."/>
        </authorList>
    </citation>
    <scope>NUCLEOTIDE SEQUENCE [LARGE SCALE GENOMIC DNA]</scope>
    <source>
        <strain evidence="2 3">DSM 40191</strain>
    </source>
</reference>
<dbReference type="GeneID" id="91460664"/>
<gene>
    <name evidence="2" type="ORF">HEP81_01031</name>
</gene>
<dbReference type="RefSeq" id="WP_037664713.1">
    <property type="nucleotide sequence ID" value="NZ_CP051006.1"/>
</dbReference>
<dbReference type="SUPFAM" id="SSF69047">
    <property type="entry name" value="Hypothetical protein YjbJ"/>
    <property type="match status" value="1"/>
</dbReference>
<evidence type="ECO:0000313" key="2">
    <source>
        <dbReference type="EMBL" id="QNT91365.1"/>
    </source>
</evidence>
<dbReference type="AlphaFoldDB" id="A0A7H1PTI5"/>
<evidence type="ECO:0000256" key="1">
    <source>
        <dbReference type="SAM" id="MobiDB-lite"/>
    </source>
</evidence>
<dbReference type="Proteomes" id="UP000516422">
    <property type="component" value="Chromosome"/>
</dbReference>
<proteinExistence type="predicted"/>
<sequence>MGESTDKAKGKAEDILDNAESKDRMTAEGRSGQSKGKAKDAAADMREKVEGMRDSFREDR</sequence>
<name>A0A7H1PTI5_9ACTN</name>
<feature type="compositionally biased region" description="Basic and acidic residues" evidence="1">
    <location>
        <begin position="37"/>
        <end position="60"/>
    </location>
</feature>
<dbReference type="EMBL" id="CP051006">
    <property type="protein sequence ID" value="QNT91365.1"/>
    <property type="molecule type" value="Genomic_DNA"/>
</dbReference>
<accession>A0A7H1PTI5</accession>
<protein>
    <recommendedName>
        <fullName evidence="4">CsbD family protein</fullName>
    </recommendedName>
</protein>
<dbReference type="InterPro" id="IPR036629">
    <property type="entry name" value="YjbJ_sf"/>
</dbReference>
<dbReference type="KEGG" id="sgf:HEP81_01031"/>